<dbReference type="CDD" id="cd24007">
    <property type="entry name" value="ASKHA_NBD_eukNAGK-like"/>
    <property type="match status" value="1"/>
</dbReference>
<name>A0A934V524_9PSEU</name>
<gene>
    <name evidence="2" type="ORF">JHE00_13375</name>
</gene>
<dbReference type="Gene3D" id="3.30.420.40">
    <property type="match status" value="2"/>
</dbReference>
<dbReference type="AlphaFoldDB" id="A0A934V524"/>
<dbReference type="SUPFAM" id="SSF53067">
    <property type="entry name" value="Actin-like ATPase domain"/>
    <property type="match status" value="2"/>
</dbReference>
<evidence type="ECO:0000313" key="2">
    <source>
        <dbReference type="EMBL" id="MBK1785319.1"/>
    </source>
</evidence>
<evidence type="ECO:0000313" key="3">
    <source>
        <dbReference type="Proteomes" id="UP000635245"/>
    </source>
</evidence>
<feature type="domain" description="ATPase BadF/BadG/BcrA/BcrD type" evidence="1">
    <location>
        <begin position="5"/>
        <end position="293"/>
    </location>
</feature>
<keyword evidence="3" id="KW-1185">Reference proteome</keyword>
<keyword evidence="2" id="KW-0418">Kinase</keyword>
<sequence length="309" mass="30916">MSHVVGVDAGGTATRALALDADGAVLGTGRAGGANPNSHPPEQAAGAIADAVGAALAGLGGPSAIVIGMAGTSKLSDPAVATVFEQAWQRAGFGVAPRVVSDAETAFASATAEPDGTVLIAGTGSIAGRIRKRRMVSVAGGYGWLLGDEGSGFWLGREAVRATLDVLTRGGEHGPLVDAVLAATGVDAGEPKAYHRLITAANAERPVRLARFAPLVSETAGRDPVAAAIVERAAVLLTELALAAREPGERTPVVLVGSVLGEQSPVGISVRKGLAHLDVLASDDGVFGAAWLAAVDAFGEDAPRPNRVP</sequence>
<comment type="caution">
    <text evidence="2">The sequence shown here is derived from an EMBL/GenBank/DDBJ whole genome shotgun (WGS) entry which is preliminary data.</text>
</comment>
<dbReference type="PANTHER" id="PTHR43190">
    <property type="entry name" value="N-ACETYL-D-GLUCOSAMINE KINASE"/>
    <property type="match status" value="1"/>
</dbReference>
<reference evidence="2" key="1">
    <citation type="submission" date="2020-12" db="EMBL/GenBank/DDBJ databases">
        <title>Prauserella sp. ASG 168, a novel actinomycete isolated from cave rock.</title>
        <authorList>
            <person name="Suriyachadkun C."/>
        </authorList>
    </citation>
    <scope>NUCLEOTIDE SEQUENCE</scope>
    <source>
        <strain evidence="2">ASG 168</strain>
    </source>
</reference>
<dbReference type="Pfam" id="PF01869">
    <property type="entry name" value="BcrAD_BadFG"/>
    <property type="match status" value="1"/>
</dbReference>
<dbReference type="RefSeq" id="WP_200318390.1">
    <property type="nucleotide sequence ID" value="NZ_JAENJH010000003.1"/>
</dbReference>
<dbReference type="InterPro" id="IPR052519">
    <property type="entry name" value="Euk-type_GlcNAc_Kinase"/>
</dbReference>
<protein>
    <submittedName>
        <fullName evidence="2">N-acetylglucosamine kinase</fullName>
    </submittedName>
</protein>
<keyword evidence="2" id="KW-0808">Transferase</keyword>
<accession>A0A934V524</accession>
<proteinExistence type="predicted"/>
<dbReference type="GO" id="GO:0016301">
    <property type="term" value="F:kinase activity"/>
    <property type="evidence" value="ECO:0007669"/>
    <property type="project" value="UniProtKB-KW"/>
</dbReference>
<dbReference type="Proteomes" id="UP000635245">
    <property type="component" value="Unassembled WGS sequence"/>
</dbReference>
<dbReference type="InterPro" id="IPR002731">
    <property type="entry name" value="ATPase_BadF"/>
</dbReference>
<organism evidence="2 3">
    <name type="scientific">Prauserella cavernicola</name>
    <dbReference type="NCBI Taxonomy" id="2800127"/>
    <lineage>
        <taxon>Bacteria</taxon>
        <taxon>Bacillati</taxon>
        <taxon>Actinomycetota</taxon>
        <taxon>Actinomycetes</taxon>
        <taxon>Pseudonocardiales</taxon>
        <taxon>Pseudonocardiaceae</taxon>
        <taxon>Prauserella</taxon>
    </lineage>
</organism>
<evidence type="ECO:0000259" key="1">
    <source>
        <dbReference type="Pfam" id="PF01869"/>
    </source>
</evidence>
<dbReference type="PANTHER" id="PTHR43190:SF3">
    <property type="entry name" value="N-ACETYL-D-GLUCOSAMINE KINASE"/>
    <property type="match status" value="1"/>
</dbReference>
<dbReference type="EMBL" id="JAENJH010000003">
    <property type="protein sequence ID" value="MBK1785319.1"/>
    <property type="molecule type" value="Genomic_DNA"/>
</dbReference>
<dbReference type="InterPro" id="IPR043129">
    <property type="entry name" value="ATPase_NBD"/>
</dbReference>